<dbReference type="Gene3D" id="3.50.50.60">
    <property type="entry name" value="FAD/NAD(P)-binding domain"/>
    <property type="match status" value="2"/>
</dbReference>
<dbReference type="Proteomes" id="UP000180166">
    <property type="component" value="Chromosome"/>
</dbReference>
<dbReference type="InterPro" id="IPR002938">
    <property type="entry name" value="FAD-bd"/>
</dbReference>
<dbReference type="GeneID" id="93373101"/>
<evidence type="ECO:0000259" key="2">
    <source>
        <dbReference type="Pfam" id="PF01494"/>
    </source>
</evidence>
<accession>A0ABC8AR79</accession>
<name>A0ABC8AR79_9NOCA</name>
<dbReference type="EMBL" id="CP017839">
    <property type="protein sequence ID" value="APA96432.1"/>
    <property type="molecule type" value="Genomic_DNA"/>
</dbReference>
<gene>
    <name evidence="3" type="primary">mhpA</name>
    <name evidence="3" type="ORF">NS506_02366</name>
</gene>
<keyword evidence="1 3" id="KW-0560">Oxidoreductase</keyword>
<dbReference type="Pfam" id="PF01494">
    <property type="entry name" value="FAD_binding_3"/>
    <property type="match status" value="1"/>
</dbReference>
<dbReference type="SUPFAM" id="SSF51905">
    <property type="entry name" value="FAD/NAD(P)-binding domain"/>
    <property type="match status" value="1"/>
</dbReference>
<evidence type="ECO:0000313" key="3">
    <source>
        <dbReference type="EMBL" id="APA96432.1"/>
    </source>
</evidence>
<dbReference type="PANTHER" id="PTHR43476:SF5">
    <property type="entry name" value="FAD-DEPENDENT MONOOXYGENASE"/>
    <property type="match status" value="1"/>
</dbReference>
<dbReference type="RefSeq" id="WP_033087213.1">
    <property type="nucleotide sequence ID" value="NZ_AP017900.1"/>
</dbReference>
<organism evidence="3 4">
    <name type="scientific">Nocardia seriolae</name>
    <dbReference type="NCBI Taxonomy" id="37332"/>
    <lineage>
        <taxon>Bacteria</taxon>
        <taxon>Bacillati</taxon>
        <taxon>Actinomycetota</taxon>
        <taxon>Actinomycetes</taxon>
        <taxon>Mycobacteriales</taxon>
        <taxon>Nocardiaceae</taxon>
        <taxon>Nocardia</taxon>
    </lineage>
</organism>
<reference evidence="3 4" key="1">
    <citation type="submission" date="2016-10" db="EMBL/GenBank/DDBJ databases">
        <title>Genome sequence of Nocardia seriolae strain EM150506, isolated from Anguila japonica.</title>
        <authorList>
            <person name="Han H.-J."/>
        </authorList>
    </citation>
    <scope>NUCLEOTIDE SEQUENCE [LARGE SCALE GENOMIC DNA]</scope>
    <source>
        <strain evidence="3 4">EM150506</strain>
    </source>
</reference>
<dbReference type="InterPro" id="IPR050631">
    <property type="entry name" value="PheA/TfdB_FAD_monoxygenase"/>
</dbReference>
<proteinExistence type="predicted"/>
<evidence type="ECO:0000313" key="4">
    <source>
        <dbReference type="Proteomes" id="UP000180166"/>
    </source>
</evidence>
<feature type="domain" description="FAD-binding" evidence="2">
    <location>
        <begin position="5"/>
        <end position="330"/>
    </location>
</feature>
<dbReference type="AlphaFoldDB" id="A0ABC8AR79"/>
<dbReference type="KEGG" id="nsr:NS506_02366"/>
<dbReference type="PANTHER" id="PTHR43476">
    <property type="entry name" value="3-(3-HYDROXY-PHENYL)PROPIONATE/3-HYDROXYCINNAMIC ACID HYDROXYLASE"/>
    <property type="match status" value="1"/>
</dbReference>
<dbReference type="GO" id="GO:0008688">
    <property type="term" value="F:3-(3-hydroxyphenyl)propionate hydroxylase activity"/>
    <property type="evidence" value="ECO:0007669"/>
    <property type="project" value="UniProtKB-EC"/>
</dbReference>
<sequence>MTDLETTVCIAGAGPAGMMLGLLLARAGIDVIVLEKHTDFNRDFRGDTVHPSTLEVLDELGLSEEFHRLPHQKVSTVGVVQGEKRVDIADFTKLKLRFPYIALVPQWDFLALLARAAQRHSGFRLMMGAEVIGPTWELNRVSGVRARNREGEFTVRAALTVASDGRGSALRREIGFSPQDFACALDVIFFRLSRRRTDPPEGICVRLGHGRVFGATDRGTYWQMSYETGRGRFEELRAHGLDEFRADLARLVPFLADRAAEIGGIEDLSLLECRIDRLRRWHAPGILFLGDAAHAMSPVAGFGINLALQDAVAAANLLWRPLWRVQNGTAEFDDRVLARVRRRRWMAVALSQGLQRLVQRFGIDSALRGKGRPRAPEIFERSGGLQKAMSRVIGVGFQPEHVLTPVRHAEYIGKGAS</sequence>
<dbReference type="PRINTS" id="PR00420">
    <property type="entry name" value="RNGMNOXGNASE"/>
</dbReference>
<evidence type="ECO:0000256" key="1">
    <source>
        <dbReference type="ARBA" id="ARBA00023002"/>
    </source>
</evidence>
<dbReference type="EC" id="1.14.13.127" evidence="3"/>
<dbReference type="InterPro" id="IPR036188">
    <property type="entry name" value="FAD/NAD-bd_sf"/>
</dbReference>
<protein>
    <submittedName>
        <fullName evidence="3">3-(3-hydroxy-phenyl)propanoic acid hydroxylase</fullName>
        <ecNumber evidence="3">1.14.13.127</ecNumber>
    </submittedName>
</protein>